<keyword evidence="3" id="KW-1185">Reference proteome</keyword>
<protein>
    <submittedName>
        <fullName evidence="2">Uncharacterized protein</fullName>
    </submittedName>
</protein>
<dbReference type="EnsemblMetazoa" id="CJA36745.1">
    <property type="protein sequence ID" value="CJA36745.1"/>
    <property type="gene ID" value="WBGene00212592"/>
</dbReference>
<name>A0A8R1IQA8_CAEJA</name>
<feature type="region of interest" description="Disordered" evidence="1">
    <location>
        <begin position="1"/>
        <end position="30"/>
    </location>
</feature>
<sequence>MRLLDAYNNLTPLSSDPTAVSGGSSVVEQV</sequence>
<reference evidence="3" key="1">
    <citation type="submission" date="2010-08" db="EMBL/GenBank/DDBJ databases">
        <authorList>
            <consortium name="Caenorhabditis japonica Sequencing Consortium"/>
            <person name="Wilson R.K."/>
        </authorList>
    </citation>
    <scope>NUCLEOTIDE SEQUENCE [LARGE SCALE GENOMIC DNA]</scope>
    <source>
        <strain evidence="3">DF5081</strain>
    </source>
</reference>
<feature type="compositionally biased region" description="Polar residues" evidence="1">
    <location>
        <begin position="8"/>
        <end position="30"/>
    </location>
</feature>
<evidence type="ECO:0000313" key="2">
    <source>
        <dbReference type="EnsemblMetazoa" id="CJA36745.1"/>
    </source>
</evidence>
<accession>A0A8R1IQA8</accession>
<organism evidence="2 3">
    <name type="scientific">Caenorhabditis japonica</name>
    <dbReference type="NCBI Taxonomy" id="281687"/>
    <lineage>
        <taxon>Eukaryota</taxon>
        <taxon>Metazoa</taxon>
        <taxon>Ecdysozoa</taxon>
        <taxon>Nematoda</taxon>
        <taxon>Chromadorea</taxon>
        <taxon>Rhabditida</taxon>
        <taxon>Rhabditina</taxon>
        <taxon>Rhabditomorpha</taxon>
        <taxon>Rhabditoidea</taxon>
        <taxon>Rhabditidae</taxon>
        <taxon>Peloderinae</taxon>
        <taxon>Caenorhabditis</taxon>
    </lineage>
</organism>
<evidence type="ECO:0000313" key="3">
    <source>
        <dbReference type="Proteomes" id="UP000005237"/>
    </source>
</evidence>
<proteinExistence type="predicted"/>
<reference evidence="2" key="2">
    <citation type="submission" date="2022-06" db="UniProtKB">
        <authorList>
            <consortium name="EnsemblMetazoa"/>
        </authorList>
    </citation>
    <scope>IDENTIFICATION</scope>
    <source>
        <strain evidence="2">DF5081</strain>
    </source>
</reference>
<evidence type="ECO:0000256" key="1">
    <source>
        <dbReference type="SAM" id="MobiDB-lite"/>
    </source>
</evidence>
<dbReference type="Proteomes" id="UP000005237">
    <property type="component" value="Unassembled WGS sequence"/>
</dbReference>